<dbReference type="Pfam" id="PF16078">
    <property type="entry name" value="2-oxogl_dehyd_N"/>
    <property type="match status" value="1"/>
</dbReference>
<dbReference type="OrthoDB" id="7871037at2759"/>
<feature type="region of interest" description="Disordered" evidence="1">
    <location>
        <begin position="208"/>
        <end position="247"/>
    </location>
</feature>
<feature type="compositionally biased region" description="Basic and acidic residues" evidence="1">
    <location>
        <begin position="219"/>
        <end position="233"/>
    </location>
</feature>
<protein>
    <recommendedName>
        <fullName evidence="2">2-oxoglutarate dehydrogenase E1 component N-terminal domain-containing protein</fullName>
    </recommendedName>
</protein>
<dbReference type="InterPro" id="IPR032106">
    <property type="entry name" value="2-oxogl_dehyd_N"/>
</dbReference>
<sequence>MISLKRMPWSNVRIFLKLASQRCQLLSVGSKQEASAGHRSGSFESDVLASTSNARHLECLFAKWMRDNSSVNGTWQNFFKGMVKEQIESQPSPSPDGNQKAGGDVLPSIGTTLPTAAAIVAPVLGRSTPVSYSALDTSEGDSSSCVAQSQKQDIGVLSHSSEIRTSGIYDMEKLPTLPKKGCSTNGSKVGSKAHGPVLTGIQVAHNISSNLNRKMSQKKPPEKPEKPNRDKEILTGSRRTGNSRNNFQKKFGSFETFMKFWKHAHAVDKYKRHDGPVMVVKKRSKANAKPTNVMYFKHYYEKGASRRKGKFNKTKTNKEEKTPSKTDKDSTNKKPGAWEAIETPNKSAQNPQSDPETMHASKHNGNTYKTLEELINDIDATALNDNLTATTEQEKTQKVIKTPKLLKNTPKKKPKDFKTALRVFKPEERGIPKPNVKPSSNFKPKAFSKSRKTKLNKPKAEKFIPLRVFNGPKVDEDKSWIYWDELAVKSLRKPSQDTESSTLKPKSGNDLNSSKITQPPKPEK</sequence>
<feature type="region of interest" description="Disordered" evidence="1">
    <location>
        <begin position="306"/>
        <end position="363"/>
    </location>
</feature>
<name>B4PDP6_DROYA</name>
<dbReference type="PhylomeDB" id="B4PDP6"/>
<dbReference type="OMA" id="NARHLEC"/>
<dbReference type="Proteomes" id="UP000002282">
    <property type="component" value="Chromosome 3L"/>
</dbReference>
<organism evidence="3 4">
    <name type="scientific">Drosophila yakuba</name>
    <name type="common">Fruit fly</name>
    <dbReference type="NCBI Taxonomy" id="7245"/>
    <lineage>
        <taxon>Eukaryota</taxon>
        <taxon>Metazoa</taxon>
        <taxon>Ecdysozoa</taxon>
        <taxon>Arthropoda</taxon>
        <taxon>Hexapoda</taxon>
        <taxon>Insecta</taxon>
        <taxon>Pterygota</taxon>
        <taxon>Neoptera</taxon>
        <taxon>Endopterygota</taxon>
        <taxon>Diptera</taxon>
        <taxon>Brachycera</taxon>
        <taxon>Muscomorpha</taxon>
        <taxon>Ephydroidea</taxon>
        <taxon>Drosophilidae</taxon>
        <taxon>Drosophila</taxon>
        <taxon>Sophophora</taxon>
    </lineage>
</organism>
<gene>
    <name evidence="3" type="primary">Dyak\GE21168</name>
    <name evidence="3" type="synonym">dyak_GLEANR_4951</name>
    <name evidence="3" type="synonym">GE21168</name>
    <name evidence="3" type="ORF">Dyak_GE21168</name>
</gene>
<feature type="compositionally biased region" description="Polar residues" evidence="1">
    <location>
        <begin position="237"/>
        <end position="247"/>
    </location>
</feature>
<accession>B4PDP6</accession>
<dbReference type="AlphaFoldDB" id="B4PDP6"/>
<proteinExistence type="predicted"/>
<feature type="compositionally biased region" description="Polar residues" evidence="1">
    <location>
        <begin position="497"/>
        <end position="517"/>
    </location>
</feature>
<feature type="compositionally biased region" description="Basic and acidic residues" evidence="1">
    <location>
        <begin position="316"/>
        <end position="332"/>
    </location>
</feature>
<dbReference type="EMBL" id="CM000159">
    <property type="protein sequence ID" value="EDW92861.1"/>
    <property type="molecule type" value="Genomic_DNA"/>
</dbReference>
<feature type="region of interest" description="Disordered" evidence="1">
    <location>
        <begin position="429"/>
        <end position="455"/>
    </location>
</feature>
<feature type="region of interest" description="Disordered" evidence="1">
    <location>
        <begin position="491"/>
        <end position="524"/>
    </location>
</feature>
<feature type="compositionally biased region" description="Basic residues" evidence="1">
    <location>
        <begin position="446"/>
        <end position="455"/>
    </location>
</feature>
<evidence type="ECO:0000313" key="4">
    <source>
        <dbReference type="Proteomes" id="UP000002282"/>
    </source>
</evidence>
<keyword evidence="4" id="KW-1185">Reference proteome</keyword>
<reference evidence="3 4" key="2">
    <citation type="journal article" date="2007" name="PLoS Biol.">
        <title>Principles of genome evolution in the Drosophila melanogaster species group.</title>
        <authorList>
            <person name="Ranz J.M."/>
            <person name="Maurin D."/>
            <person name="Chan Y.S."/>
            <person name="von Grotthuss M."/>
            <person name="Hillier L.W."/>
            <person name="Roote J."/>
            <person name="Ashburner M."/>
            <person name="Bergman C.M."/>
        </authorList>
    </citation>
    <scope>NUCLEOTIDE SEQUENCE [LARGE SCALE GENOMIC DNA]</scope>
    <source>
        <strain evidence="4">Tai18E2 / Tucson 14021-0261.01</strain>
    </source>
</reference>
<evidence type="ECO:0000259" key="2">
    <source>
        <dbReference type="Pfam" id="PF16078"/>
    </source>
</evidence>
<evidence type="ECO:0000313" key="3">
    <source>
        <dbReference type="EMBL" id="EDW92861.1"/>
    </source>
</evidence>
<feature type="domain" description="2-oxoglutarate dehydrogenase E1 component N-terminal" evidence="2">
    <location>
        <begin position="49"/>
        <end position="85"/>
    </location>
</feature>
<feature type="compositionally biased region" description="Basic residues" evidence="1">
    <location>
        <begin position="306"/>
        <end position="315"/>
    </location>
</feature>
<dbReference type="HOGENOM" id="CLU_551258_0_0_1"/>
<feature type="compositionally biased region" description="Polar residues" evidence="1">
    <location>
        <begin position="344"/>
        <end position="355"/>
    </location>
</feature>
<evidence type="ECO:0000256" key="1">
    <source>
        <dbReference type="SAM" id="MobiDB-lite"/>
    </source>
</evidence>
<reference evidence="3 4" key="1">
    <citation type="journal article" date="2007" name="Nature">
        <title>Evolution of genes and genomes on the Drosophila phylogeny.</title>
        <authorList>
            <consortium name="Drosophila 12 Genomes Consortium"/>
            <person name="Clark A.G."/>
            <person name="Eisen M.B."/>
            <person name="Smith D.R."/>
            <person name="Bergman C.M."/>
            <person name="Oliver B."/>
            <person name="Markow T.A."/>
            <person name="Kaufman T.C."/>
            <person name="Kellis M."/>
            <person name="Gelbart W."/>
            <person name="Iyer V.N."/>
            <person name="Pollard D.A."/>
            <person name="Sackton T.B."/>
            <person name="Larracuente A.M."/>
            <person name="Singh N.D."/>
            <person name="Abad J.P."/>
            <person name="Abt D.N."/>
            <person name="Adryan B."/>
            <person name="Aguade M."/>
            <person name="Akashi H."/>
            <person name="Anderson W.W."/>
            <person name="Aquadro C.F."/>
            <person name="Ardell D.H."/>
            <person name="Arguello R."/>
            <person name="Artieri C.G."/>
            <person name="Barbash D.A."/>
            <person name="Barker D."/>
            <person name="Barsanti P."/>
            <person name="Batterham P."/>
            <person name="Batzoglou S."/>
            <person name="Begun D."/>
            <person name="Bhutkar A."/>
            <person name="Blanco E."/>
            <person name="Bosak S.A."/>
            <person name="Bradley R.K."/>
            <person name="Brand A.D."/>
            <person name="Brent M.R."/>
            <person name="Brooks A.N."/>
            <person name="Brown R.H."/>
            <person name="Butlin R.K."/>
            <person name="Caggese C."/>
            <person name="Calvi B.R."/>
            <person name="Bernardo de Carvalho A."/>
            <person name="Caspi A."/>
            <person name="Castrezana S."/>
            <person name="Celniker S.E."/>
            <person name="Chang J.L."/>
            <person name="Chapple C."/>
            <person name="Chatterji S."/>
            <person name="Chinwalla A."/>
            <person name="Civetta A."/>
            <person name="Clifton S.W."/>
            <person name="Comeron J.M."/>
            <person name="Costello J.C."/>
            <person name="Coyne J.A."/>
            <person name="Daub J."/>
            <person name="David R.G."/>
            <person name="Delcher A.L."/>
            <person name="Delehaunty K."/>
            <person name="Do C.B."/>
            <person name="Ebling H."/>
            <person name="Edwards K."/>
            <person name="Eickbush T."/>
            <person name="Evans J.D."/>
            <person name="Filipski A."/>
            <person name="Findeiss S."/>
            <person name="Freyhult E."/>
            <person name="Fulton L."/>
            <person name="Fulton R."/>
            <person name="Garcia A.C."/>
            <person name="Gardiner A."/>
            <person name="Garfield D.A."/>
            <person name="Garvin B.E."/>
            <person name="Gibson G."/>
            <person name="Gilbert D."/>
            <person name="Gnerre S."/>
            <person name="Godfrey J."/>
            <person name="Good R."/>
            <person name="Gotea V."/>
            <person name="Gravely B."/>
            <person name="Greenberg A.J."/>
            <person name="Griffiths-Jones S."/>
            <person name="Gross S."/>
            <person name="Guigo R."/>
            <person name="Gustafson E.A."/>
            <person name="Haerty W."/>
            <person name="Hahn M.W."/>
            <person name="Halligan D.L."/>
            <person name="Halpern A.L."/>
            <person name="Halter G.M."/>
            <person name="Han M.V."/>
            <person name="Heger A."/>
            <person name="Hillier L."/>
            <person name="Hinrichs A.S."/>
            <person name="Holmes I."/>
            <person name="Hoskins R.A."/>
            <person name="Hubisz M.J."/>
            <person name="Hultmark D."/>
            <person name="Huntley M.A."/>
            <person name="Jaffe D.B."/>
            <person name="Jagadeeshan S."/>
            <person name="Jeck W.R."/>
            <person name="Johnson J."/>
            <person name="Jones C.D."/>
            <person name="Jordan W.C."/>
            <person name="Karpen G.H."/>
            <person name="Kataoka E."/>
            <person name="Keightley P.D."/>
            <person name="Kheradpour P."/>
            <person name="Kirkness E.F."/>
            <person name="Koerich L.B."/>
            <person name="Kristiansen K."/>
            <person name="Kudrna D."/>
            <person name="Kulathinal R.J."/>
            <person name="Kumar S."/>
            <person name="Kwok R."/>
            <person name="Lander E."/>
            <person name="Langley C.H."/>
            <person name="Lapoint R."/>
            <person name="Lazzaro B.P."/>
            <person name="Lee S.J."/>
            <person name="Levesque L."/>
            <person name="Li R."/>
            <person name="Lin C.F."/>
            <person name="Lin M.F."/>
            <person name="Lindblad-Toh K."/>
            <person name="Llopart A."/>
            <person name="Long M."/>
            <person name="Low L."/>
            <person name="Lozovsky E."/>
            <person name="Lu J."/>
            <person name="Luo M."/>
            <person name="Machado C.A."/>
            <person name="Makalowski W."/>
            <person name="Marzo M."/>
            <person name="Matsuda M."/>
            <person name="Matzkin L."/>
            <person name="McAllister B."/>
            <person name="McBride C.S."/>
            <person name="McKernan B."/>
            <person name="McKernan K."/>
            <person name="Mendez-Lago M."/>
            <person name="Minx P."/>
            <person name="Mollenhauer M.U."/>
            <person name="Montooth K."/>
            <person name="Mount S.M."/>
            <person name="Mu X."/>
            <person name="Myers E."/>
            <person name="Negre B."/>
            <person name="Newfeld S."/>
            <person name="Nielsen R."/>
            <person name="Noor M.A."/>
            <person name="O'Grady P."/>
            <person name="Pachter L."/>
            <person name="Papaceit M."/>
            <person name="Parisi M.J."/>
            <person name="Parisi M."/>
            <person name="Parts L."/>
            <person name="Pedersen J.S."/>
            <person name="Pesole G."/>
            <person name="Phillippy A.M."/>
            <person name="Ponting C.P."/>
            <person name="Pop M."/>
            <person name="Porcelli D."/>
            <person name="Powell J.R."/>
            <person name="Prohaska S."/>
            <person name="Pruitt K."/>
            <person name="Puig M."/>
            <person name="Quesneville H."/>
            <person name="Ram K.R."/>
            <person name="Rand D."/>
            <person name="Rasmussen M.D."/>
            <person name="Reed L.K."/>
            <person name="Reenan R."/>
            <person name="Reily A."/>
            <person name="Remington K.A."/>
            <person name="Rieger T.T."/>
            <person name="Ritchie M.G."/>
            <person name="Robin C."/>
            <person name="Rogers Y.H."/>
            <person name="Rohde C."/>
            <person name="Rozas J."/>
            <person name="Rubenfield M.J."/>
            <person name="Ruiz A."/>
            <person name="Russo S."/>
            <person name="Salzberg S.L."/>
            <person name="Sanchez-Gracia A."/>
            <person name="Saranga D.J."/>
            <person name="Sato H."/>
            <person name="Schaeffer S.W."/>
            <person name="Schatz M.C."/>
            <person name="Schlenke T."/>
            <person name="Schwartz R."/>
            <person name="Segarra C."/>
            <person name="Singh R.S."/>
            <person name="Sirot L."/>
            <person name="Sirota M."/>
            <person name="Sisneros N.B."/>
            <person name="Smith C.D."/>
            <person name="Smith T.F."/>
            <person name="Spieth J."/>
            <person name="Stage D.E."/>
            <person name="Stark A."/>
            <person name="Stephan W."/>
            <person name="Strausberg R.L."/>
            <person name="Strempel S."/>
            <person name="Sturgill D."/>
            <person name="Sutton G."/>
            <person name="Sutton G.G."/>
            <person name="Tao W."/>
            <person name="Teichmann S."/>
            <person name="Tobari Y.N."/>
            <person name="Tomimura Y."/>
            <person name="Tsolas J.M."/>
            <person name="Valente V.L."/>
            <person name="Venter E."/>
            <person name="Venter J.C."/>
            <person name="Vicario S."/>
            <person name="Vieira F.G."/>
            <person name="Vilella A.J."/>
            <person name="Villasante A."/>
            <person name="Walenz B."/>
            <person name="Wang J."/>
            <person name="Wasserman M."/>
            <person name="Watts T."/>
            <person name="Wilson D."/>
            <person name="Wilson R.K."/>
            <person name="Wing R.A."/>
            <person name="Wolfner M.F."/>
            <person name="Wong A."/>
            <person name="Wong G.K."/>
            <person name="Wu C.I."/>
            <person name="Wu G."/>
            <person name="Yamamoto D."/>
            <person name="Yang H.P."/>
            <person name="Yang S.P."/>
            <person name="Yorke J.A."/>
            <person name="Yoshida K."/>
            <person name="Zdobnov E."/>
            <person name="Zhang P."/>
            <person name="Zhang Y."/>
            <person name="Zimin A.V."/>
            <person name="Baldwin J."/>
            <person name="Abdouelleil A."/>
            <person name="Abdulkadir J."/>
            <person name="Abebe A."/>
            <person name="Abera B."/>
            <person name="Abreu J."/>
            <person name="Acer S.C."/>
            <person name="Aftuck L."/>
            <person name="Alexander A."/>
            <person name="An P."/>
            <person name="Anderson E."/>
            <person name="Anderson S."/>
            <person name="Arachi H."/>
            <person name="Azer M."/>
            <person name="Bachantsang P."/>
            <person name="Barry A."/>
            <person name="Bayul T."/>
            <person name="Berlin A."/>
            <person name="Bessette D."/>
            <person name="Bloom T."/>
            <person name="Blye J."/>
            <person name="Boguslavskiy L."/>
            <person name="Bonnet C."/>
            <person name="Boukhgalter B."/>
            <person name="Bourzgui I."/>
            <person name="Brown A."/>
            <person name="Cahill P."/>
            <person name="Channer S."/>
            <person name="Cheshatsang Y."/>
            <person name="Chuda L."/>
            <person name="Citroen M."/>
            <person name="Collymore A."/>
            <person name="Cooke P."/>
            <person name="Costello M."/>
            <person name="D'Aco K."/>
            <person name="Daza R."/>
            <person name="De Haan G."/>
            <person name="DeGray S."/>
            <person name="DeMaso C."/>
            <person name="Dhargay N."/>
            <person name="Dooley K."/>
            <person name="Dooley E."/>
            <person name="Doricent M."/>
            <person name="Dorje P."/>
            <person name="Dorjee K."/>
            <person name="Dupes A."/>
            <person name="Elong R."/>
            <person name="Falk J."/>
            <person name="Farina A."/>
            <person name="Faro S."/>
            <person name="Ferguson D."/>
            <person name="Fisher S."/>
            <person name="Foley C.D."/>
            <person name="Franke A."/>
            <person name="Friedrich D."/>
            <person name="Gadbois L."/>
            <person name="Gearin G."/>
            <person name="Gearin C.R."/>
            <person name="Giannoukos G."/>
            <person name="Goode T."/>
            <person name="Graham J."/>
            <person name="Grandbois E."/>
            <person name="Grewal S."/>
            <person name="Gyaltsen K."/>
            <person name="Hafez N."/>
            <person name="Hagos B."/>
            <person name="Hall J."/>
            <person name="Henson C."/>
            <person name="Hollinger A."/>
            <person name="Honan T."/>
            <person name="Huard M.D."/>
            <person name="Hughes L."/>
            <person name="Hurhula B."/>
            <person name="Husby M.E."/>
            <person name="Kamat A."/>
            <person name="Kanga B."/>
            <person name="Kashin S."/>
            <person name="Khazanovich D."/>
            <person name="Kisner P."/>
            <person name="Lance K."/>
            <person name="Lara M."/>
            <person name="Lee W."/>
            <person name="Lennon N."/>
            <person name="Letendre F."/>
            <person name="LeVine R."/>
            <person name="Lipovsky A."/>
            <person name="Liu X."/>
            <person name="Liu J."/>
            <person name="Liu S."/>
            <person name="Lokyitsang T."/>
            <person name="Lokyitsang Y."/>
            <person name="Lubonja R."/>
            <person name="Lui A."/>
            <person name="MacDonald P."/>
            <person name="Magnisalis V."/>
            <person name="Maru K."/>
            <person name="Matthews C."/>
            <person name="McCusker W."/>
            <person name="McDonough S."/>
            <person name="Mehta T."/>
            <person name="Meldrim J."/>
            <person name="Meneus L."/>
            <person name="Mihai O."/>
            <person name="Mihalev A."/>
            <person name="Mihova T."/>
            <person name="Mittelman R."/>
            <person name="Mlenga V."/>
            <person name="Montmayeur A."/>
            <person name="Mulrain L."/>
            <person name="Navidi A."/>
            <person name="Naylor J."/>
            <person name="Negash T."/>
            <person name="Nguyen T."/>
            <person name="Nguyen N."/>
            <person name="Nicol R."/>
            <person name="Norbu C."/>
            <person name="Norbu N."/>
            <person name="Novod N."/>
            <person name="O'Neill B."/>
            <person name="Osman S."/>
            <person name="Markiewicz E."/>
            <person name="Oyono O.L."/>
            <person name="Patti C."/>
            <person name="Phunkhang P."/>
            <person name="Pierre F."/>
            <person name="Priest M."/>
            <person name="Raghuraman S."/>
            <person name="Rege F."/>
            <person name="Reyes R."/>
            <person name="Rise C."/>
            <person name="Rogov P."/>
            <person name="Ross K."/>
            <person name="Ryan E."/>
            <person name="Settipalli S."/>
            <person name="Shea T."/>
            <person name="Sherpa N."/>
            <person name="Shi L."/>
            <person name="Shih D."/>
            <person name="Sparrow T."/>
            <person name="Spaulding J."/>
            <person name="Stalker J."/>
            <person name="Stange-Thomann N."/>
            <person name="Stavropoulos S."/>
            <person name="Stone C."/>
            <person name="Strader C."/>
            <person name="Tesfaye S."/>
            <person name="Thomson T."/>
            <person name="Thoulutsang Y."/>
            <person name="Thoulutsang D."/>
            <person name="Topham K."/>
            <person name="Topping I."/>
            <person name="Tsamla T."/>
            <person name="Vassiliev H."/>
            <person name="Vo A."/>
            <person name="Wangchuk T."/>
            <person name="Wangdi T."/>
            <person name="Weiand M."/>
            <person name="Wilkinson J."/>
            <person name="Wilson A."/>
            <person name="Yadav S."/>
            <person name="Young G."/>
            <person name="Yu Q."/>
            <person name="Zembek L."/>
            <person name="Zhong D."/>
            <person name="Zimmer A."/>
            <person name="Zwirko Z."/>
            <person name="Jaffe D.B."/>
            <person name="Alvarez P."/>
            <person name="Brockman W."/>
            <person name="Butler J."/>
            <person name="Chin C."/>
            <person name="Gnerre S."/>
            <person name="Grabherr M."/>
            <person name="Kleber M."/>
            <person name="Mauceli E."/>
            <person name="MacCallum I."/>
        </authorList>
    </citation>
    <scope>NUCLEOTIDE SEQUENCE [LARGE SCALE GENOMIC DNA]</scope>
    <source>
        <strain evidence="4">Tai18E2 / Tucson 14021-0261.01</strain>
    </source>
</reference>
<dbReference type="KEGG" id="dya:Dyak_GE21168"/>